<dbReference type="Pfam" id="PF22752">
    <property type="entry name" value="DUF488-N3i"/>
    <property type="match status" value="1"/>
</dbReference>
<sequence length="132" mass="15155">MTRIRIKRVYEAPAPDDGCRVLVDKLWPRGVRKAALQYDVWAREIAPSAELRTWYHADPAARWPEFRRRYTEELRNSQAVRDFVREIADAGTVTLLYASKNAAENHALVLQEYLQRAAEEAADKRTSGASPK</sequence>
<protein>
    <submittedName>
        <fullName evidence="1">DUF488 family protein</fullName>
    </submittedName>
</protein>
<dbReference type="RefSeq" id="WP_278817556.1">
    <property type="nucleotide sequence ID" value="NZ_JBBMFL010000001.1"/>
</dbReference>
<reference evidence="1 2" key="1">
    <citation type="submission" date="2024-03" db="EMBL/GenBank/DDBJ databases">
        <title>Human intestinal bacterial collection.</title>
        <authorList>
            <person name="Pauvert C."/>
            <person name="Hitch T.C.A."/>
            <person name="Clavel T."/>
        </authorList>
    </citation>
    <scope>NUCLEOTIDE SEQUENCE [LARGE SCALE GENOMIC DNA]</scope>
    <source>
        <strain evidence="1 2">CLA-KB-H122</strain>
    </source>
</reference>
<evidence type="ECO:0000313" key="2">
    <source>
        <dbReference type="Proteomes" id="UP001460202"/>
    </source>
</evidence>
<name>A0ABV1GTF2_9BACT</name>
<dbReference type="Proteomes" id="UP001460202">
    <property type="component" value="Unassembled WGS sequence"/>
</dbReference>
<evidence type="ECO:0000313" key="1">
    <source>
        <dbReference type="EMBL" id="MEQ2543595.1"/>
    </source>
</evidence>
<proteinExistence type="predicted"/>
<dbReference type="PANTHER" id="PTHR36849">
    <property type="entry name" value="CYTOPLASMIC PROTEIN-RELATED"/>
    <property type="match status" value="1"/>
</dbReference>
<organism evidence="1 2">
    <name type="scientific">Alistipes intestinihominis</name>
    <dbReference type="NCBI Taxonomy" id="3133172"/>
    <lineage>
        <taxon>Bacteria</taxon>
        <taxon>Pseudomonadati</taxon>
        <taxon>Bacteroidota</taxon>
        <taxon>Bacteroidia</taxon>
        <taxon>Bacteroidales</taxon>
        <taxon>Rikenellaceae</taxon>
        <taxon>Alistipes</taxon>
    </lineage>
</organism>
<comment type="caution">
    <text evidence="1">The sequence shown here is derived from an EMBL/GenBank/DDBJ whole genome shotgun (WGS) entry which is preliminary data.</text>
</comment>
<dbReference type="EMBL" id="JBBMFL010000001">
    <property type="protein sequence ID" value="MEQ2543595.1"/>
    <property type="molecule type" value="Genomic_DNA"/>
</dbReference>
<accession>A0ABV1GTF2</accession>
<dbReference type="PANTHER" id="PTHR36849:SF1">
    <property type="entry name" value="CYTOPLASMIC PROTEIN"/>
    <property type="match status" value="1"/>
</dbReference>
<keyword evidence="2" id="KW-1185">Reference proteome</keyword>
<gene>
    <name evidence="1" type="ORF">WMO46_01335</name>
</gene>
<dbReference type="InterPro" id="IPR052552">
    <property type="entry name" value="YeaO-like"/>
</dbReference>